<dbReference type="Proteomes" id="UP000885759">
    <property type="component" value="Unassembled WGS sequence"/>
</dbReference>
<feature type="transmembrane region" description="Helical" evidence="1">
    <location>
        <begin position="103"/>
        <end position="122"/>
    </location>
</feature>
<protein>
    <submittedName>
        <fullName evidence="2">Uncharacterized protein</fullName>
    </submittedName>
</protein>
<gene>
    <name evidence="2" type="ORF">ENK37_09660</name>
</gene>
<reference evidence="2" key="1">
    <citation type="journal article" date="2020" name="mSystems">
        <title>Genome- and Community-Level Interaction Insights into Carbon Utilization and Element Cycling Functions of Hydrothermarchaeota in Hydrothermal Sediment.</title>
        <authorList>
            <person name="Zhou Z."/>
            <person name="Liu Y."/>
            <person name="Xu W."/>
            <person name="Pan J."/>
            <person name="Luo Z.H."/>
            <person name="Li M."/>
        </authorList>
    </citation>
    <scope>NUCLEOTIDE SEQUENCE [LARGE SCALE GENOMIC DNA]</scope>
    <source>
        <strain evidence="2">HyVt-570</strain>
    </source>
</reference>
<dbReference type="EMBL" id="DRPZ01000243">
    <property type="protein sequence ID" value="HGY10295.1"/>
    <property type="molecule type" value="Genomic_DNA"/>
</dbReference>
<feature type="transmembrane region" description="Helical" evidence="1">
    <location>
        <begin position="33"/>
        <end position="59"/>
    </location>
</feature>
<accession>A0A7C4Z6U3</accession>
<keyword evidence="1" id="KW-1133">Transmembrane helix</keyword>
<sequence>MRWILAILWGLLLAFAAWGLAVGFMLATPQELAALMGFAGFMLLGSRLVWGYGALLAFVEALHQGEAPDRSAAEAAVRAPQAAELPAEALAGFWLAALEPYRYAFFAVYALLLLIVLALKLAVPLGSVWGWITGGSLIEGVFWGASVAALIVWALSAAAAARLLELSLRNTAASA</sequence>
<keyword evidence="1" id="KW-0812">Transmembrane</keyword>
<comment type="caution">
    <text evidence="2">The sequence shown here is derived from an EMBL/GenBank/DDBJ whole genome shotgun (WGS) entry which is preliminary data.</text>
</comment>
<proteinExistence type="predicted"/>
<dbReference type="AlphaFoldDB" id="A0A7C4Z6U3"/>
<organism evidence="2">
    <name type="scientific">Oceanithermus profundus</name>
    <dbReference type="NCBI Taxonomy" id="187137"/>
    <lineage>
        <taxon>Bacteria</taxon>
        <taxon>Thermotogati</taxon>
        <taxon>Deinococcota</taxon>
        <taxon>Deinococci</taxon>
        <taxon>Thermales</taxon>
        <taxon>Thermaceae</taxon>
        <taxon>Oceanithermus</taxon>
    </lineage>
</organism>
<feature type="transmembrane region" description="Helical" evidence="1">
    <location>
        <begin position="142"/>
        <end position="164"/>
    </location>
</feature>
<evidence type="ECO:0000313" key="2">
    <source>
        <dbReference type="EMBL" id="HGY10295.1"/>
    </source>
</evidence>
<name>A0A7C4Z6U3_9DEIN</name>
<keyword evidence="1" id="KW-0472">Membrane</keyword>
<evidence type="ECO:0000256" key="1">
    <source>
        <dbReference type="SAM" id="Phobius"/>
    </source>
</evidence>